<evidence type="ECO:0000313" key="2">
    <source>
        <dbReference type="EMBL" id="KAF9507726.1"/>
    </source>
</evidence>
<gene>
    <name evidence="2" type="ORF">BS47DRAFT_275765</name>
</gene>
<evidence type="ECO:0000259" key="1">
    <source>
        <dbReference type="Pfam" id="PF21595"/>
    </source>
</evidence>
<organism evidence="2 3">
    <name type="scientific">Hydnum rufescens UP504</name>
    <dbReference type="NCBI Taxonomy" id="1448309"/>
    <lineage>
        <taxon>Eukaryota</taxon>
        <taxon>Fungi</taxon>
        <taxon>Dikarya</taxon>
        <taxon>Basidiomycota</taxon>
        <taxon>Agaricomycotina</taxon>
        <taxon>Agaricomycetes</taxon>
        <taxon>Cantharellales</taxon>
        <taxon>Hydnaceae</taxon>
        <taxon>Hydnum</taxon>
    </lineage>
</organism>
<dbReference type="Pfam" id="PF21595">
    <property type="entry name" value="CCL2-like"/>
    <property type="match status" value="1"/>
</dbReference>
<sequence length="200" mass="22430">MQQPRICGYLNISENCQIVGSRRSSDSAPDVPQHPKRPKLCVLRCLCHCHSTLAREMAPPPSSGHVFYIISRVLSPDGERLAVQYKGPNENVTLELLDENNDNQLWVIKSPTERTTIVPSLPETSKQFTIWGSLPQRSWNNLKTGHSRVSSPLPLRESLFHGVCAGLRQCGTARKRPPVARSLFHLNLKSPPENPRSYGF</sequence>
<dbReference type="AlphaFoldDB" id="A0A9P6DM96"/>
<comment type="caution">
    <text evidence="2">The sequence shown here is derived from an EMBL/GenBank/DDBJ whole genome shotgun (WGS) entry which is preliminary data.</text>
</comment>
<keyword evidence="3" id="KW-1185">Reference proteome</keyword>
<dbReference type="OrthoDB" id="5271368at2759"/>
<reference evidence="2" key="1">
    <citation type="journal article" date="2020" name="Nat. Commun.">
        <title>Large-scale genome sequencing of mycorrhizal fungi provides insights into the early evolution of symbiotic traits.</title>
        <authorList>
            <person name="Miyauchi S."/>
            <person name="Kiss E."/>
            <person name="Kuo A."/>
            <person name="Drula E."/>
            <person name="Kohler A."/>
            <person name="Sanchez-Garcia M."/>
            <person name="Morin E."/>
            <person name="Andreopoulos B."/>
            <person name="Barry K.W."/>
            <person name="Bonito G."/>
            <person name="Buee M."/>
            <person name="Carver A."/>
            <person name="Chen C."/>
            <person name="Cichocki N."/>
            <person name="Clum A."/>
            <person name="Culley D."/>
            <person name="Crous P.W."/>
            <person name="Fauchery L."/>
            <person name="Girlanda M."/>
            <person name="Hayes R.D."/>
            <person name="Keri Z."/>
            <person name="LaButti K."/>
            <person name="Lipzen A."/>
            <person name="Lombard V."/>
            <person name="Magnuson J."/>
            <person name="Maillard F."/>
            <person name="Murat C."/>
            <person name="Nolan M."/>
            <person name="Ohm R.A."/>
            <person name="Pangilinan J."/>
            <person name="Pereira M.F."/>
            <person name="Perotto S."/>
            <person name="Peter M."/>
            <person name="Pfister S."/>
            <person name="Riley R."/>
            <person name="Sitrit Y."/>
            <person name="Stielow J.B."/>
            <person name="Szollosi G."/>
            <person name="Zifcakova L."/>
            <person name="Stursova M."/>
            <person name="Spatafora J.W."/>
            <person name="Tedersoo L."/>
            <person name="Vaario L.M."/>
            <person name="Yamada A."/>
            <person name="Yan M."/>
            <person name="Wang P."/>
            <person name="Xu J."/>
            <person name="Bruns T."/>
            <person name="Baldrian P."/>
            <person name="Vilgalys R."/>
            <person name="Dunand C."/>
            <person name="Henrissat B."/>
            <person name="Grigoriev I.V."/>
            <person name="Hibbett D."/>
            <person name="Nagy L.G."/>
            <person name="Martin F.M."/>
        </authorList>
    </citation>
    <scope>NUCLEOTIDE SEQUENCE</scope>
    <source>
        <strain evidence="2">UP504</strain>
    </source>
</reference>
<evidence type="ECO:0000313" key="3">
    <source>
        <dbReference type="Proteomes" id="UP000886523"/>
    </source>
</evidence>
<protein>
    <recommendedName>
        <fullName evidence="1">CCL2-like lectin domain-containing protein</fullName>
    </recommendedName>
</protein>
<feature type="domain" description="CCL2-like lectin" evidence="1">
    <location>
        <begin position="67"/>
        <end position="121"/>
    </location>
</feature>
<dbReference type="Gene3D" id="2.80.10.50">
    <property type="match status" value="1"/>
</dbReference>
<accession>A0A9P6DM96</accession>
<dbReference type="Proteomes" id="UP000886523">
    <property type="component" value="Unassembled WGS sequence"/>
</dbReference>
<dbReference type="EMBL" id="MU129073">
    <property type="protein sequence ID" value="KAF9507726.1"/>
    <property type="molecule type" value="Genomic_DNA"/>
</dbReference>
<dbReference type="InterPro" id="IPR048746">
    <property type="entry name" value="CCL2-like_lectin"/>
</dbReference>
<name>A0A9P6DM96_9AGAM</name>
<proteinExistence type="predicted"/>